<dbReference type="PhylomeDB" id="A7SHW0"/>
<dbReference type="GO" id="GO:0031418">
    <property type="term" value="F:L-ascorbic acid binding"/>
    <property type="evidence" value="ECO:0007669"/>
    <property type="project" value="UniProtKB-KW"/>
</dbReference>
<dbReference type="PANTHER" id="PTHR10869">
    <property type="entry name" value="PROLYL 4-HYDROXYLASE ALPHA SUBUNIT"/>
    <property type="match status" value="1"/>
</dbReference>
<dbReference type="OMA" id="PRHRPRY"/>
<dbReference type="HOGENOM" id="CLU_035319_0_0_1"/>
<dbReference type="PROSITE" id="PS50222">
    <property type="entry name" value="EF_HAND_2"/>
    <property type="match status" value="1"/>
</dbReference>
<dbReference type="SUPFAM" id="SSF47473">
    <property type="entry name" value="EF-hand"/>
    <property type="match status" value="1"/>
</dbReference>
<keyword evidence="2" id="KW-0479">Metal-binding</keyword>
<evidence type="ECO:0000256" key="6">
    <source>
        <dbReference type="ARBA" id="ARBA00023002"/>
    </source>
</evidence>
<dbReference type="PROSITE" id="PS00018">
    <property type="entry name" value="EF_HAND_1"/>
    <property type="match status" value="1"/>
</dbReference>
<sequence length="412" mass="47415">MITRAMKPTILEIPNFLSPDECDHIIELAKVSGLAQSVAGFDKEAYQGGLDRELDAVDETKPAAGPDDLLAERFDTWDKNNDGMIDMDEISSFALKYDKLYLNRDEVMEMLDKLKFQEPEKCQISLAEFESRGIKKLLTYLWYLKDKHPRHRPRYSEQAWLPVERTADRMLRSIQDRIKKLTKLPEKLIRTSESIQVVRYVMVMCHVFHVALNVTVTCHVFQVVRYVTITCHVFHVLRYVMVTCHVFQVVRYGEGGHYHGHLDSTPTTNREIPCCHQNVLNKPECKLCRFITILYYLNDVDEGGETAFVVADNETYTIDESLQDPQHSSDEFNLSSNCHKATLVIPPKRGTAVMWYNHVMDPVSGLLGEVDHFSFHGGCDIKRGVKWIANNWINAPTSQSEHIRSIYDLTDT</sequence>
<dbReference type="PANTHER" id="PTHR10869:SF246">
    <property type="entry name" value="TRANSMEMBRANE PROLYL 4-HYDROXYLASE"/>
    <property type="match status" value="1"/>
</dbReference>
<name>A7SHW0_NEMVE</name>
<evidence type="ECO:0000256" key="3">
    <source>
        <dbReference type="ARBA" id="ARBA00022837"/>
    </source>
</evidence>
<dbReference type="InterPro" id="IPR005123">
    <property type="entry name" value="Oxoglu/Fe-dep_dioxygenase_dom"/>
</dbReference>
<evidence type="ECO:0000256" key="1">
    <source>
        <dbReference type="ARBA" id="ARBA00001961"/>
    </source>
</evidence>
<dbReference type="InterPro" id="IPR006620">
    <property type="entry name" value="Pro_4_hyd_alph"/>
</dbReference>
<dbReference type="GO" id="GO:0005783">
    <property type="term" value="C:endoplasmic reticulum"/>
    <property type="evidence" value="ECO:0000318"/>
    <property type="project" value="GO_Central"/>
</dbReference>
<dbReference type="eggNOG" id="KOG1591">
    <property type="taxonomic scope" value="Eukaryota"/>
</dbReference>
<dbReference type="GO" id="GO:0005509">
    <property type="term" value="F:calcium ion binding"/>
    <property type="evidence" value="ECO:0007669"/>
    <property type="project" value="InterPro"/>
</dbReference>
<keyword evidence="5" id="KW-0223">Dioxygenase</keyword>
<keyword evidence="4" id="KW-0847">Vitamin C</keyword>
<organism evidence="10 11">
    <name type="scientific">Nematostella vectensis</name>
    <name type="common">Starlet sea anemone</name>
    <dbReference type="NCBI Taxonomy" id="45351"/>
    <lineage>
        <taxon>Eukaryota</taxon>
        <taxon>Metazoa</taxon>
        <taxon>Cnidaria</taxon>
        <taxon>Anthozoa</taxon>
        <taxon>Hexacorallia</taxon>
        <taxon>Actiniaria</taxon>
        <taxon>Edwardsiidae</taxon>
        <taxon>Nematostella</taxon>
    </lineage>
</organism>
<reference evidence="10 11" key="1">
    <citation type="journal article" date="2007" name="Science">
        <title>Sea anemone genome reveals ancestral eumetazoan gene repertoire and genomic organization.</title>
        <authorList>
            <person name="Putnam N.H."/>
            <person name="Srivastava M."/>
            <person name="Hellsten U."/>
            <person name="Dirks B."/>
            <person name="Chapman J."/>
            <person name="Salamov A."/>
            <person name="Terry A."/>
            <person name="Shapiro H."/>
            <person name="Lindquist E."/>
            <person name="Kapitonov V.V."/>
            <person name="Jurka J."/>
            <person name="Genikhovich G."/>
            <person name="Grigoriev I.V."/>
            <person name="Lucas S.M."/>
            <person name="Steele R.E."/>
            <person name="Finnerty J.R."/>
            <person name="Technau U."/>
            <person name="Martindale M.Q."/>
            <person name="Rokhsar D.S."/>
        </authorList>
    </citation>
    <scope>NUCLEOTIDE SEQUENCE [LARGE SCALE GENOMIC DNA]</scope>
    <source>
        <strain evidence="11">CH2 X CH6</strain>
    </source>
</reference>
<evidence type="ECO:0008006" key="12">
    <source>
        <dbReference type="Google" id="ProtNLM"/>
    </source>
</evidence>
<dbReference type="SMART" id="SM00702">
    <property type="entry name" value="P4Hc"/>
    <property type="match status" value="1"/>
</dbReference>
<protein>
    <recommendedName>
        <fullName evidence="12">Transmembrane prolyl 4-hydroxylase</fullName>
    </recommendedName>
</protein>
<gene>
    <name evidence="10" type="ORF">NEMVEDRAFT_v1g212518</name>
</gene>
<dbReference type="Gene3D" id="2.60.120.620">
    <property type="entry name" value="q2cbj1_9rhob like domain"/>
    <property type="match status" value="2"/>
</dbReference>
<evidence type="ECO:0000259" key="9">
    <source>
        <dbReference type="PROSITE" id="PS51471"/>
    </source>
</evidence>
<keyword evidence="11" id="KW-1185">Reference proteome</keyword>
<dbReference type="AlphaFoldDB" id="A7SHW0"/>
<evidence type="ECO:0000256" key="7">
    <source>
        <dbReference type="ARBA" id="ARBA00023004"/>
    </source>
</evidence>
<keyword evidence="7" id="KW-0408">Iron</keyword>
<dbReference type="InterPro" id="IPR011992">
    <property type="entry name" value="EF-hand-dom_pair"/>
</dbReference>
<evidence type="ECO:0000256" key="4">
    <source>
        <dbReference type="ARBA" id="ARBA00022896"/>
    </source>
</evidence>
<dbReference type="PROSITE" id="PS51471">
    <property type="entry name" value="FE2OG_OXY"/>
    <property type="match status" value="1"/>
</dbReference>
<evidence type="ECO:0000256" key="2">
    <source>
        <dbReference type="ARBA" id="ARBA00022723"/>
    </source>
</evidence>
<keyword evidence="3" id="KW-0106">Calcium</keyword>
<evidence type="ECO:0000259" key="8">
    <source>
        <dbReference type="PROSITE" id="PS50222"/>
    </source>
</evidence>
<evidence type="ECO:0000313" key="10">
    <source>
        <dbReference type="EMBL" id="EDO36694.1"/>
    </source>
</evidence>
<dbReference type="InParanoid" id="A7SHW0"/>
<dbReference type="Proteomes" id="UP000001593">
    <property type="component" value="Unassembled WGS sequence"/>
</dbReference>
<feature type="domain" description="Fe2OG dioxygenase" evidence="9">
    <location>
        <begin position="243"/>
        <end position="395"/>
    </location>
</feature>
<dbReference type="GO" id="GO:0004656">
    <property type="term" value="F:procollagen-proline 4-dioxygenase activity"/>
    <property type="evidence" value="ECO:0000318"/>
    <property type="project" value="GO_Central"/>
</dbReference>
<feature type="domain" description="EF-hand" evidence="8">
    <location>
        <begin position="65"/>
        <end position="100"/>
    </location>
</feature>
<evidence type="ECO:0000256" key="5">
    <source>
        <dbReference type="ARBA" id="ARBA00022964"/>
    </source>
</evidence>
<keyword evidence="6" id="KW-0560">Oxidoreductase</keyword>
<proteinExistence type="predicted"/>
<dbReference type="InterPro" id="IPR044862">
    <property type="entry name" value="Pro_4_hyd_alph_FE2OG_OXY"/>
</dbReference>
<dbReference type="Pfam" id="PF13640">
    <property type="entry name" value="2OG-FeII_Oxy_3"/>
    <property type="match status" value="1"/>
</dbReference>
<dbReference type="EMBL" id="DS469663">
    <property type="protein sequence ID" value="EDO36694.1"/>
    <property type="molecule type" value="Genomic_DNA"/>
</dbReference>
<dbReference type="GO" id="GO:0005506">
    <property type="term" value="F:iron ion binding"/>
    <property type="evidence" value="ECO:0007669"/>
    <property type="project" value="InterPro"/>
</dbReference>
<evidence type="ECO:0000313" key="11">
    <source>
        <dbReference type="Proteomes" id="UP000001593"/>
    </source>
</evidence>
<dbReference type="InterPro" id="IPR002048">
    <property type="entry name" value="EF_hand_dom"/>
</dbReference>
<dbReference type="InterPro" id="IPR045054">
    <property type="entry name" value="P4HA-like"/>
</dbReference>
<dbReference type="InterPro" id="IPR018247">
    <property type="entry name" value="EF_Hand_1_Ca_BS"/>
</dbReference>
<accession>A7SHW0</accession>
<comment type="cofactor">
    <cofactor evidence="1">
        <name>L-ascorbate</name>
        <dbReference type="ChEBI" id="CHEBI:38290"/>
    </cofactor>
</comment>